<gene>
    <name evidence="2" type="ORF">ZHAS_00010924</name>
</gene>
<dbReference type="EMBL" id="KE525234">
    <property type="protein sequence ID" value="KFB43134.1"/>
    <property type="molecule type" value="Genomic_DNA"/>
</dbReference>
<feature type="compositionally biased region" description="Basic and acidic residues" evidence="1">
    <location>
        <begin position="17"/>
        <end position="30"/>
    </location>
</feature>
<evidence type="ECO:0000313" key="2">
    <source>
        <dbReference type="EMBL" id="KFB43134.1"/>
    </source>
</evidence>
<sequence>MKDKPRKPNPSPAAAADEVREIEMCPERNRTQPTTRRKPQMPQARGTYYQNPQPTAARSFVVRLEIVGSPRVMRVYNRCAASLTLQIPPSKPHRDPPRRAAPHPIVPPPRSTGSSAGGLAFDDYLYFSDKHHSARTSGSIRGAICLRISGPGCRSPWANAVGRPFSIPLRHNDGRQ</sequence>
<feature type="region of interest" description="Disordered" evidence="1">
    <location>
        <begin position="1"/>
        <end position="51"/>
    </location>
</feature>
<proteinExistence type="predicted"/>
<reference evidence="3" key="2">
    <citation type="submission" date="2020-05" db="UniProtKB">
        <authorList>
            <consortium name="EnsemblMetazoa"/>
        </authorList>
    </citation>
    <scope>IDENTIFICATION</scope>
</reference>
<dbReference type="Proteomes" id="UP000030765">
    <property type="component" value="Unassembled WGS sequence"/>
</dbReference>
<evidence type="ECO:0000313" key="3">
    <source>
        <dbReference type="EnsemblMetazoa" id="ASIC010924-PA"/>
    </source>
</evidence>
<reference evidence="2 4" key="1">
    <citation type="journal article" date="2014" name="BMC Genomics">
        <title>Genome sequence of Anopheles sinensis provides insight into genetics basis of mosquito competence for malaria parasites.</title>
        <authorList>
            <person name="Zhou D."/>
            <person name="Zhang D."/>
            <person name="Ding G."/>
            <person name="Shi L."/>
            <person name="Hou Q."/>
            <person name="Ye Y."/>
            <person name="Xu Y."/>
            <person name="Zhou H."/>
            <person name="Xiong C."/>
            <person name="Li S."/>
            <person name="Yu J."/>
            <person name="Hong S."/>
            <person name="Yu X."/>
            <person name="Zou P."/>
            <person name="Chen C."/>
            <person name="Chang X."/>
            <person name="Wang W."/>
            <person name="Lv Y."/>
            <person name="Sun Y."/>
            <person name="Ma L."/>
            <person name="Shen B."/>
            <person name="Zhu C."/>
        </authorList>
    </citation>
    <scope>NUCLEOTIDE SEQUENCE [LARGE SCALE GENOMIC DNA]</scope>
</reference>
<name>A0A084VYU0_ANOSI</name>
<evidence type="ECO:0000256" key="1">
    <source>
        <dbReference type="SAM" id="MobiDB-lite"/>
    </source>
</evidence>
<dbReference type="EnsemblMetazoa" id="ASIC010924-RA">
    <property type="protein sequence ID" value="ASIC010924-PA"/>
    <property type="gene ID" value="ASIC010924"/>
</dbReference>
<evidence type="ECO:0000313" key="4">
    <source>
        <dbReference type="Proteomes" id="UP000030765"/>
    </source>
</evidence>
<dbReference type="EMBL" id="ATLV01018462">
    <property type="status" value="NOT_ANNOTATED_CDS"/>
    <property type="molecule type" value="Genomic_DNA"/>
</dbReference>
<keyword evidence="4" id="KW-1185">Reference proteome</keyword>
<protein>
    <submittedName>
        <fullName evidence="2 3">Uncharacterized protein</fullName>
    </submittedName>
</protein>
<dbReference type="VEuPathDB" id="VectorBase:ASIC010924"/>
<organism evidence="2">
    <name type="scientific">Anopheles sinensis</name>
    <name type="common">Mosquito</name>
    <dbReference type="NCBI Taxonomy" id="74873"/>
    <lineage>
        <taxon>Eukaryota</taxon>
        <taxon>Metazoa</taxon>
        <taxon>Ecdysozoa</taxon>
        <taxon>Arthropoda</taxon>
        <taxon>Hexapoda</taxon>
        <taxon>Insecta</taxon>
        <taxon>Pterygota</taxon>
        <taxon>Neoptera</taxon>
        <taxon>Endopterygota</taxon>
        <taxon>Diptera</taxon>
        <taxon>Nematocera</taxon>
        <taxon>Culicoidea</taxon>
        <taxon>Culicidae</taxon>
        <taxon>Anophelinae</taxon>
        <taxon>Anopheles</taxon>
    </lineage>
</organism>
<feature type="region of interest" description="Disordered" evidence="1">
    <location>
        <begin position="86"/>
        <end position="114"/>
    </location>
</feature>
<dbReference type="AlphaFoldDB" id="A0A084VYU0"/>
<accession>A0A084VYU0</accession>